<gene>
    <name evidence="1" type="ORF">BBC27_00615</name>
</gene>
<dbReference type="GO" id="GO:0016829">
    <property type="term" value="F:lyase activity"/>
    <property type="evidence" value="ECO:0007669"/>
    <property type="project" value="UniProtKB-KW"/>
</dbReference>
<dbReference type="GO" id="GO:0019634">
    <property type="term" value="P:organic phosphonate metabolic process"/>
    <property type="evidence" value="ECO:0007669"/>
    <property type="project" value="InterPro"/>
</dbReference>
<dbReference type="NCBIfam" id="TIGR03292">
    <property type="entry name" value="PhnH_redo"/>
    <property type="match status" value="1"/>
</dbReference>
<dbReference type="InterPro" id="IPR008772">
    <property type="entry name" value="Phosphonate_metab_PhnH"/>
</dbReference>
<dbReference type="Proteomes" id="UP000093129">
    <property type="component" value="Unassembled WGS sequence"/>
</dbReference>
<dbReference type="Pfam" id="PF05845">
    <property type="entry name" value="PhnH"/>
    <property type="match status" value="1"/>
</dbReference>
<dbReference type="Gene3D" id="3.40.50.11310">
    <property type="entry name" value="Bacterial phosphonate metabolism protein PhnH"/>
    <property type="match status" value="1"/>
</dbReference>
<comment type="caution">
    <text evidence="1">The sequence shown here is derived from an EMBL/GenBank/DDBJ whole genome shotgun (WGS) entry which is preliminary data.</text>
</comment>
<dbReference type="RefSeq" id="WP_065412728.1">
    <property type="nucleotide sequence ID" value="NZ_MASQ01000057.1"/>
</dbReference>
<protein>
    <submittedName>
        <fullName evidence="1">Phosphonate C-P lyase system protein PhnH</fullName>
    </submittedName>
</protein>
<organism evidence="1 2">
    <name type="scientific">Acidithiobacillus ferrivorans</name>
    <dbReference type="NCBI Taxonomy" id="160808"/>
    <lineage>
        <taxon>Bacteria</taxon>
        <taxon>Pseudomonadati</taxon>
        <taxon>Pseudomonadota</taxon>
        <taxon>Acidithiobacillia</taxon>
        <taxon>Acidithiobacillales</taxon>
        <taxon>Acidithiobacillaceae</taxon>
        <taxon>Acidithiobacillus</taxon>
    </lineage>
</organism>
<sequence length="180" mass="19821">MMTLDCQLTFRMLLEAMSCPGQRMTLPDSAEESPFRPACTTILHTLLDADTPVALAYPDAAAEHWLRTRCYAPVVPPKDAVFAVATNWSWEEHVFPIGTEEEPEDSATLIIEISTLQGGPNLILRGPGIQSTRAIAPEISAGFLPFSQHNHALYPRGIDLILCSGRDFLCLPRTTEIEEA</sequence>
<keyword evidence="1" id="KW-0456">Lyase</keyword>
<dbReference type="InterPro" id="IPR038058">
    <property type="entry name" value="PhnH-like_sp"/>
</dbReference>
<accession>A0A1B9C0X6</accession>
<evidence type="ECO:0000313" key="2">
    <source>
        <dbReference type="Proteomes" id="UP000093129"/>
    </source>
</evidence>
<evidence type="ECO:0000313" key="1">
    <source>
        <dbReference type="EMBL" id="OCB03638.1"/>
    </source>
</evidence>
<dbReference type="AlphaFoldDB" id="A0A1B9C0X6"/>
<dbReference type="EMBL" id="MASQ01000057">
    <property type="protein sequence ID" value="OCB03638.1"/>
    <property type="molecule type" value="Genomic_DNA"/>
</dbReference>
<name>A0A1B9C0X6_9PROT</name>
<dbReference type="SUPFAM" id="SSF159709">
    <property type="entry name" value="PhnH-like"/>
    <property type="match status" value="1"/>
</dbReference>
<dbReference type="PIRSF" id="PIRSF020680">
    <property type="entry name" value="PhnH"/>
    <property type="match status" value="1"/>
</dbReference>
<proteinExistence type="predicted"/>
<reference evidence="1 2" key="1">
    <citation type="submission" date="2016-07" db="EMBL/GenBank/DDBJ databases">
        <title>Draft genome of a psychrotolerant acidophile Acidithiobacillus ferrivorans strain YL15.</title>
        <authorList>
            <person name="Peng T."/>
            <person name="Ma L."/>
            <person name="Nan M."/>
            <person name="An N."/>
            <person name="Wang M."/>
            <person name="Qiu G."/>
            <person name="Zeng W."/>
        </authorList>
    </citation>
    <scope>NUCLEOTIDE SEQUENCE [LARGE SCALE GENOMIC DNA]</scope>
    <source>
        <strain evidence="1 2">YL15</strain>
    </source>
</reference>